<accession>A0A1X7UAX8</accession>
<dbReference type="InParanoid" id="A0A1X7UAX8"/>
<dbReference type="EnsemblMetazoa" id="Aqu2.1.24611_001">
    <property type="protein sequence ID" value="Aqu2.1.24611_001"/>
    <property type="gene ID" value="Aqu2.1.24611"/>
</dbReference>
<dbReference type="AlphaFoldDB" id="A0A1X7UAX8"/>
<proteinExistence type="predicted"/>
<organism evidence="1">
    <name type="scientific">Amphimedon queenslandica</name>
    <name type="common">Sponge</name>
    <dbReference type="NCBI Taxonomy" id="400682"/>
    <lineage>
        <taxon>Eukaryota</taxon>
        <taxon>Metazoa</taxon>
        <taxon>Porifera</taxon>
        <taxon>Demospongiae</taxon>
        <taxon>Heteroscleromorpha</taxon>
        <taxon>Haplosclerida</taxon>
        <taxon>Niphatidae</taxon>
        <taxon>Amphimedon</taxon>
    </lineage>
</organism>
<protein>
    <submittedName>
        <fullName evidence="1">Uncharacterized protein</fullName>
    </submittedName>
</protein>
<name>A0A1X7UAX8_AMPQE</name>
<reference evidence="1" key="1">
    <citation type="submission" date="2017-05" db="UniProtKB">
        <authorList>
            <consortium name="EnsemblMetazoa"/>
        </authorList>
    </citation>
    <scope>IDENTIFICATION</scope>
</reference>
<sequence length="81" mass="8886">MYITIVHVTLAVFNLPKRSSVVIIIVNQLTKTSMQIIASSHLIHSGMVKVVGLMKFLVVQLLVSHGFTETMVTLPALIILS</sequence>
<evidence type="ECO:0000313" key="1">
    <source>
        <dbReference type="EnsemblMetazoa" id="Aqu2.1.24611_001"/>
    </source>
</evidence>